<protein>
    <recommendedName>
        <fullName evidence="1">Xaa-Pro dipeptidyl-peptidase-like domain-containing protein</fullName>
    </recommendedName>
</protein>
<organism evidence="2 3">
    <name type="scientific">Pseudovibrio denitrificans</name>
    <dbReference type="NCBI Taxonomy" id="258256"/>
    <lineage>
        <taxon>Bacteria</taxon>
        <taxon>Pseudomonadati</taxon>
        <taxon>Pseudomonadota</taxon>
        <taxon>Alphaproteobacteria</taxon>
        <taxon>Hyphomicrobiales</taxon>
        <taxon>Stappiaceae</taxon>
        <taxon>Pseudovibrio</taxon>
    </lineage>
</organism>
<reference evidence="3" key="1">
    <citation type="submission" date="2016-10" db="EMBL/GenBank/DDBJ databases">
        <authorList>
            <person name="Varghese N."/>
            <person name="Submissions S."/>
        </authorList>
    </citation>
    <scope>NUCLEOTIDE SEQUENCE [LARGE SCALE GENOMIC DNA]</scope>
    <source>
        <strain evidence="3">DSM 17465</strain>
    </source>
</reference>
<dbReference type="InterPro" id="IPR051411">
    <property type="entry name" value="Polyketide_trans_af380"/>
</dbReference>
<name>A0A1I7B591_9HYPH</name>
<proteinExistence type="predicted"/>
<accession>A0A1I7B591</accession>
<gene>
    <name evidence="2" type="ORF">SAMN05444141_103641</name>
</gene>
<dbReference type="GO" id="GO:0016787">
    <property type="term" value="F:hydrolase activity"/>
    <property type="evidence" value="ECO:0007669"/>
    <property type="project" value="InterPro"/>
</dbReference>
<dbReference type="RefSeq" id="WP_083416865.1">
    <property type="nucleotide sequence ID" value="NZ_FPBD01000003.1"/>
</dbReference>
<dbReference type="AlphaFoldDB" id="A0A1I7B591"/>
<sequence length="314" mass="34714">MITIDQSTFKPGKNSISFTTKGYRIAADLYLPEGFETAPCPAIIFARPATQVKEQASVVYGEKVSARGYALLAVDHIGFGESEGEIRNYENTENIIAVLTDGITVLRHLDCIDENRVYGMGLCMGGAYITRLAFLDKRLKAIATMSAYFDCATAFAQMMDEETRGQAILGANLAMEKYLQTGEVDRYPVLGAMKPGEIPEGTPRYYADAVDYYMTSRGALEHAPNYSNMLPAFQLPIDPALNHSPYGDQLTLPKLFIRGSDAAITGPLTDLFYPNAAEPKELMVVEGAEHFDLYDIDQYVDQVIDRVDTFFQAN</sequence>
<dbReference type="Gene3D" id="1.10.10.800">
    <property type="match status" value="1"/>
</dbReference>
<feature type="domain" description="Xaa-Pro dipeptidyl-peptidase-like" evidence="1">
    <location>
        <begin position="22"/>
        <end position="153"/>
    </location>
</feature>
<keyword evidence="3" id="KW-1185">Reference proteome</keyword>
<dbReference type="PANTHER" id="PTHR47751:SF1">
    <property type="entry name" value="SUPERFAMILY HYDROLASE, PUTATIVE (AFU_ORTHOLOGUE AFUA_2G16580)-RELATED"/>
    <property type="match status" value="1"/>
</dbReference>
<evidence type="ECO:0000313" key="2">
    <source>
        <dbReference type="EMBL" id="SFT82274.1"/>
    </source>
</evidence>
<dbReference type="InterPro" id="IPR029058">
    <property type="entry name" value="AB_hydrolase_fold"/>
</dbReference>
<evidence type="ECO:0000313" key="3">
    <source>
        <dbReference type="Proteomes" id="UP000183371"/>
    </source>
</evidence>
<dbReference type="SUPFAM" id="SSF53474">
    <property type="entry name" value="alpha/beta-Hydrolases"/>
    <property type="match status" value="1"/>
</dbReference>
<evidence type="ECO:0000259" key="1">
    <source>
        <dbReference type="Pfam" id="PF02129"/>
    </source>
</evidence>
<dbReference type="EMBL" id="FPBD01000003">
    <property type="protein sequence ID" value="SFT82274.1"/>
    <property type="molecule type" value="Genomic_DNA"/>
</dbReference>
<dbReference type="Pfam" id="PF02129">
    <property type="entry name" value="Peptidase_S15"/>
    <property type="match status" value="1"/>
</dbReference>
<dbReference type="Gene3D" id="3.40.50.1820">
    <property type="entry name" value="alpha/beta hydrolase"/>
    <property type="match status" value="1"/>
</dbReference>
<dbReference type="InterPro" id="IPR000383">
    <property type="entry name" value="Xaa-Pro-like_dom"/>
</dbReference>
<dbReference type="Proteomes" id="UP000183371">
    <property type="component" value="Unassembled WGS sequence"/>
</dbReference>
<dbReference type="PANTHER" id="PTHR47751">
    <property type="entry name" value="SUPERFAMILY HYDROLASE, PUTATIVE (AFU_ORTHOLOGUE AFUA_2G16580)-RELATED"/>
    <property type="match status" value="1"/>
</dbReference>